<name>A0A1C3REI9_9PROT</name>
<keyword evidence="3" id="KW-1185">Reference proteome</keyword>
<organism evidence="2 3">
    <name type="scientific">Candidatus Terasakiella magnetica</name>
    <dbReference type="NCBI Taxonomy" id="1867952"/>
    <lineage>
        <taxon>Bacteria</taxon>
        <taxon>Pseudomonadati</taxon>
        <taxon>Pseudomonadota</taxon>
        <taxon>Alphaproteobacteria</taxon>
        <taxon>Rhodospirillales</taxon>
        <taxon>Terasakiellaceae</taxon>
        <taxon>Terasakiella</taxon>
    </lineage>
</organism>
<dbReference type="Proteomes" id="UP000231658">
    <property type="component" value="Unassembled WGS sequence"/>
</dbReference>
<evidence type="ECO:0000256" key="1">
    <source>
        <dbReference type="SAM" id="Phobius"/>
    </source>
</evidence>
<gene>
    <name evidence="2" type="ORF">MTBPR1_110091</name>
</gene>
<keyword evidence="1" id="KW-0472">Membrane</keyword>
<accession>A0A1C3REI9</accession>
<reference evidence="2 3" key="1">
    <citation type="submission" date="2016-07" db="EMBL/GenBank/DDBJ databases">
        <authorList>
            <person name="Lefevre C.T."/>
        </authorList>
    </citation>
    <scope>NUCLEOTIDE SEQUENCE [LARGE SCALE GENOMIC DNA]</scope>
    <source>
        <strain evidence="2">PR1</strain>
    </source>
</reference>
<proteinExistence type="predicted"/>
<feature type="transmembrane region" description="Helical" evidence="1">
    <location>
        <begin position="6"/>
        <end position="26"/>
    </location>
</feature>
<dbReference type="RefSeq" id="WP_276204531.1">
    <property type="nucleotide sequence ID" value="NZ_FLYE01000003.1"/>
</dbReference>
<evidence type="ECO:0000313" key="3">
    <source>
        <dbReference type="Proteomes" id="UP000231658"/>
    </source>
</evidence>
<keyword evidence="1" id="KW-1133">Transmembrane helix</keyword>
<dbReference type="EMBL" id="FLYE01000003">
    <property type="protein sequence ID" value="SCA55652.1"/>
    <property type="molecule type" value="Genomic_DNA"/>
</dbReference>
<protein>
    <submittedName>
        <fullName evidence="2">Uncharacterized protein</fullName>
    </submittedName>
</protein>
<dbReference type="AlphaFoldDB" id="A0A1C3REI9"/>
<dbReference type="STRING" id="1867952.MTBPR1_110091"/>
<evidence type="ECO:0000313" key="2">
    <source>
        <dbReference type="EMBL" id="SCA55652.1"/>
    </source>
</evidence>
<keyword evidence="1" id="KW-0812">Transmembrane</keyword>
<sequence>MTMIEISAVTMIAASLSAAVALRVYGQKRLSLLLARLTRP</sequence>